<evidence type="ECO:0000256" key="4">
    <source>
        <dbReference type="ARBA" id="ARBA00023002"/>
    </source>
</evidence>
<proteinExistence type="inferred from homology"/>
<comment type="similarity">
    <text evidence="5">Belongs to the short-chain dehydrogenases/reductases (SDR) family.</text>
</comment>
<evidence type="ECO:0000256" key="3">
    <source>
        <dbReference type="ARBA" id="ARBA00022857"/>
    </source>
</evidence>
<comment type="subcellular location">
    <subcellularLocation>
        <location evidence="1">Cytoplasm</location>
    </subcellularLocation>
</comment>
<dbReference type="InterPro" id="IPR002347">
    <property type="entry name" value="SDR_fam"/>
</dbReference>
<evidence type="ECO:0008006" key="7">
    <source>
        <dbReference type="Google" id="ProtNLM"/>
    </source>
</evidence>
<dbReference type="PANTHER" id="PTHR44085:SF2">
    <property type="entry name" value="SEPIAPTERIN REDUCTASE"/>
    <property type="match status" value="1"/>
</dbReference>
<protein>
    <recommendedName>
        <fullName evidence="7">Sepiapterin reductase</fullName>
    </recommendedName>
</protein>
<keyword evidence="3" id="KW-0521">NADP</keyword>
<dbReference type="PRINTS" id="PR00081">
    <property type="entry name" value="GDHRDH"/>
</dbReference>
<evidence type="ECO:0000256" key="2">
    <source>
        <dbReference type="ARBA" id="ARBA00022490"/>
    </source>
</evidence>
<evidence type="ECO:0000256" key="1">
    <source>
        <dbReference type="ARBA" id="ARBA00004496"/>
    </source>
</evidence>
<evidence type="ECO:0000256" key="5">
    <source>
        <dbReference type="RuleBase" id="RU000363"/>
    </source>
</evidence>
<sequence length="263" mass="28983">MVSSLFVVTGASRGLGREVAVMFGRRTEALKQAKPFFVLLARGAEGLKATKEQILNVSPDAEVLTQSVDLSKVPECSNTLREAIATISSGQTFDNAILVNNAGIIKPLTPVLQIEPVDFMESFSLSVLGPLELLKAFNKVNSQKKTVVNISSIMALAPRDSCGVYSTVKAASDAMHRSLAKEESETYRVVNYSPGPIDTDMMTEISTDHPDNYERALWREARQSAIRPENSARKLMYLIEKNEYKNGAHIDIFDLDEDGEIIR</sequence>
<organism evidence="6">
    <name type="scientific">Rhodosorus marinus</name>
    <dbReference type="NCBI Taxonomy" id="101924"/>
    <lineage>
        <taxon>Eukaryota</taxon>
        <taxon>Rhodophyta</taxon>
        <taxon>Stylonematophyceae</taxon>
        <taxon>Stylonematales</taxon>
        <taxon>Stylonemataceae</taxon>
        <taxon>Rhodosorus</taxon>
    </lineage>
</organism>
<dbReference type="PRINTS" id="PR00080">
    <property type="entry name" value="SDRFAMILY"/>
</dbReference>
<dbReference type="InterPro" id="IPR036291">
    <property type="entry name" value="NAD(P)-bd_dom_sf"/>
</dbReference>
<keyword evidence="4" id="KW-0560">Oxidoreductase</keyword>
<gene>
    <name evidence="6" type="ORF">RMAR00112_LOCUS17887</name>
</gene>
<name>A0A7S3EFV4_9RHOD</name>
<dbReference type="EMBL" id="HBHW01023312">
    <property type="protein sequence ID" value="CAE0049888.1"/>
    <property type="molecule type" value="Transcribed_RNA"/>
</dbReference>
<dbReference type="InterPro" id="IPR051721">
    <property type="entry name" value="Biopterin_syn/organic_redct"/>
</dbReference>
<dbReference type="Pfam" id="PF00106">
    <property type="entry name" value="adh_short"/>
    <property type="match status" value="1"/>
</dbReference>
<reference evidence="6" key="1">
    <citation type="submission" date="2021-01" db="EMBL/GenBank/DDBJ databases">
        <authorList>
            <person name="Corre E."/>
            <person name="Pelletier E."/>
            <person name="Niang G."/>
            <person name="Scheremetjew M."/>
            <person name="Finn R."/>
            <person name="Kale V."/>
            <person name="Holt S."/>
            <person name="Cochrane G."/>
            <person name="Meng A."/>
            <person name="Brown T."/>
            <person name="Cohen L."/>
        </authorList>
    </citation>
    <scope>NUCLEOTIDE SEQUENCE</scope>
    <source>
        <strain evidence="6">CCMP 769</strain>
    </source>
</reference>
<dbReference type="GO" id="GO:0006729">
    <property type="term" value="P:tetrahydrobiopterin biosynthetic process"/>
    <property type="evidence" value="ECO:0007669"/>
    <property type="project" value="TreeGrafter"/>
</dbReference>
<keyword evidence="2" id="KW-0963">Cytoplasm</keyword>
<accession>A0A7S3EFV4</accession>
<dbReference type="GO" id="GO:0005737">
    <property type="term" value="C:cytoplasm"/>
    <property type="evidence" value="ECO:0007669"/>
    <property type="project" value="UniProtKB-SubCell"/>
</dbReference>
<dbReference type="SUPFAM" id="SSF51735">
    <property type="entry name" value="NAD(P)-binding Rossmann-fold domains"/>
    <property type="match status" value="1"/>
</dbReference>
<dbReference type="PANTHER" id="PTHR44085">
    <property type="entry name" value="SEPIAPTERIN REDUCTASE"/>
    <property type="match status" value="1"/>
</dbReference>
<dbReference type="AlphaFoldDB" id="A0A7S3EFV4"/>
<dbReference type="GO" id="GO:0004757">
    <property type="term" value="F:sepiapterin reductase (NADP+) activity"/>
    <property type="evidence" value="ECO:0007669"/>
    <property type="project" value="TreeGrafter"/>
</dbReference>
<dbReference type="Gene3D" id="3.40.50.720">
    <property type="entry name" value="NAD(P)-binding Rossmann-like Domain"/>
    <property type="match status" value="1"/>
</dbReference>
<evidence type="ECO:0000313" key="6">
    <source>
        <dbReference type="EMBL" id="CAE0049888.1"/>
    </source>
</evidence>